<accession>A0AAV4X3T4</accession>
<reference evidence="1 2" key="1">
    <citation type="submission" date="2021-06" db="EMBL/GenBank/DDBJ databases">
        <title>Caerostris darwini draft genome.</title>
        <authorList>
            <person name="Kono N."/>
            <person name="Arakawa K."/>
        </authorList>
    </citation>
    <scope>NUCLEOTIDE SEQUENCE [LARGE SCALE GENOMIC DNA]</scope>
</reference>
<evidence type="ECO:0000313" key="1">
    <source>
        <dbReference type="EMBL" id="GIY88835.1"/>
    </source>
</evidence>
<gene>
    <name evidence="1" type="ORF">CDAR_558991</name>
</gene>
<organism evidence="1 2">
    <name type="scientific">Caerostris darwini</name>
    <dbReference type="NCBI Taxonomy" id="1538125"/>
    <lineage>
        <taxon>Eukaryota</taxon>
        <taxon>Metazoa</taxon>
        <taxon>Ecdysozoa</taxon>
        <taxon>Arthropoda</taxon>
        <taxon>Chelicerata</taxon>
        <taxon>Arachnida</taxon>
        <taxon>Araneae</taxon>
        <taxon>Araneomorphae</taxon>
        <taxon>Entelegynae</taxon>
        <taxon>Araneoidea</taxon>
        <taxon>Araneidae</taxon>
        <taxon>Caerostris</taxon>
    </lineage>
</organism>
<keyword evidence="2" id="KW-1185">Reference proteome</keyword>
<dbReference type="EMBL" id="BPLQ01015530">
    <property type="protein sequence ID" value="GIY88835.1"/>
    <property type="molecule type" value="Genomic_DNA"/>
</dbReference>
<name>A0AAV4X3T4_9ARAC</name>
<comment type="caution">
    <text evidence="1">The sequence shown here is derived from an EMBL/GenBank/DDBJ whole genome shotgun (WGS) entry which is preliminary data.</text>
</comment>
<protein>
    <submittedName>
        <fullName evidence="1">Uncharacterized protein</fullName>
    </submittedName>
</protein>
<sequence length="89" mass="10072">MLAAFCKKDGQEYHQIYSKHKFPSIADKARWETACSLSVTVPPYLFPKSLVPLQGMFWGDLRLVVSLMAGFGLAEFILECLRVFPENGM</sequence>
<dbReference type="Proteomes" id="UP001054837">
    <property type="component" value="Unassembled WGS sequence"/>
</dbReference>
<dbReference type="AlphaFoldDB" id="A0AAV4X3T4"/>
<evidence type="ECO:0000313" key="2">
    <source>
        <dbReference type="Proteomes" id="UP001054837"/>
    </source>
</evidence>
<proteinExistence type="predicted"/>